<keyword evidence="5" id="KW-0833">Ubl conjugation pathway</keyword>
<evidence type="ECO:0000313" key="15">
    <source>
        <dbReference type="Proteomes" id="UP000230750"/>
    </source>
</evidence>
<evidence type="ECO:0000256" key="6">
    <source>
        <dbReference type="ARBA" id="ARBA00022801"/>
    </source>
</evidence>
<dbReference type="PANTHER" id="PTHR14159:SF0">
    <property type="entry name" value="ATAXIN-3-RELATED"/>
    <property type="match status" value="1"/>
</dbReference>
<keyword evidence="7" id="KW-0788">Thiol protease</keyword>
<evidence type="ECO:0000256" key="10">
    <source>
        <dbReference type="ARBA" id="ARBA00023242"/>
    </source>
</evidence>
<dbReference type="STRING" id="307972.A0A2G8L4C5"/>
<evidence type="ECO:0000259" key="13">
    <source>
        <dbReference type="PROSITE" id="PS50957"/>
    </source>
</evidence>
<comment type="subcellular location">
    <subcellularLocation>
        <location evidence="2">Nucleus</location>
    </subcellularLocation>
</comment>
<feature type="compositionally biased region" description="Polar residues" evidence="12">
    <location>
        <begin position="196"/>
        <end position="213"/>
    </location>
</feature>
<protein>
    <recommendedName>
        <fullName evidence="3">ubiquitinyl hydrolase 1</fullName>
        <ecNumber evidence="3">3.4.19.12</ecNumber>
    </recommendedName>
</protein>
<proteinExistence type="predicted"/>
<dbReference type="SMART" id="SM01246">
    <property type="entry name" value="Josephin"/>
    <property type="match status" value="1"/>
</dbReference>
<evidence type="ECO:0000313" key="14">
    <source>
        <dbReference type="EMBL" id="PIK55119.1"/>
    </source>
</evidence>
<evidence type="ECO:0000256" key="5">
    <source>
        <dbReference type="ARBA" id="ARBA00022786"/>
    </source>
</evidence>
<evidence type="ECO:0000256" key="7">
    <source>
        <dbReference type="ARBA" id="ARBA00022807"/>
    </source>
</evidence>
<dbReference type="OrthoDB" id="10063692at2759"/>
<gene>
    <name evidence="14" type="ORF">BSL78_07961</name>
</gene>
<dbReference type="Pfam" id="PF02099">
    <property type="entry name" value="Josephin"/>
    <property type="match status" value="1"/>
</dbReference>
<dbReference type="EC" id="3.4.19.12" evidence="3"/>
<evidence type="ECO:0000256" key="11">
    <source>
        <dbReference type="PROSITE-ProRule" id="PRU00331"/>
    </source>
</evidence>
<dbReference type="PANTHER" id="PTHR14159">
    <property type="entry name" value="ATAXIN-3-RELATED"/>
    <property type="match status" value="1"/>
</dbReference>
<keyword evidence="4" id="KW-0645">Protease</keyword>
<dbReference type="GO" id="GO:0016579">
    <property type="term" value="P:protein deubiquitination"/>
    <property type="evidence" value="ECO:0007669"/>
    <property type="project" value="InterPro"/>
</dbReference>
<comment type="catalytic activity">
    <reaction evidence="1">
        <text>Thiol-dependent hydrolysis of ester, thioester, amide, peptide and isopeptide bonds formed by the C-terminal Gly of ubiquitin (a 76-residue protein attached to proteins as an intracellular targeting signal).</text>
        <dbReference type="EC" id="3.4.19.12"/>
    </reaction>
</comment>
<feature type="region of interest" description="Disordered" evidence="12">
    <location>
        <begin position="165"/>
        <end position="213"/>
    </location>
</feature>
<keyword evidence="10" id="KW-0539">Nucleus</keyword>
<sequence>MNQRDKLWLKEIWIHQNTYNSYRKEGSYICNFKEHWLTIRKIGIQWFNLNSLLEGPEILSETYLGMFLTQLQGEGYSIFVIRGHLPACGAEDVLRFSPAIQSHRPRLLSDVRNQTNQGATVGGRFSQEDLQRALDKSQHMSVPPTEEEDELQEAIRLSIQIAESAKDEAGTSSGGQYASQVDQDELRRKRQAYFEKQSNSSPTAAKTSSSNIEKNTISYIQSNPQEAEDLEDAMLAEAIKLSMEKP</sequence>
<accession>A0A2G8L4C5</accession>
<comment type="caution">
    <text evidence="11">Lacks conserved residue(s) required for the propagation of feature annotation.</text>
</comment>
<name>A0A2G8L4C5_STIJA</name>
<keyword evidence="6" id="KW-0378">Hydrolase</keyword>
<evidence type="ECO:0000256" key="9">
    <source>
        <dbReference type="ARBA" id="ARBA00023163"/>
    </source>
</evidence>
<dbReference type="EMBL" id="MRZV01000224">
    <property type="protein sequence ID" value="PIK55119.1"/>
    <property type="molecule type" value="Genomic_DNA"/>
</dbReference>
<evidence type="ECO:0000256" key="1">
    <source>
        <dbReference type="ARBA" id="ARBA00000707"/>
    </source>
</evidence>
<reference evidence="14 15" key="1">
    <citation type="journal article" date="2017" name="PLoS Biol.">
        <title>The sea cucumber genome provides insights into morphological evolution and visceral regeneration.</title>
        <authorList>
            <person name="Zhang X."/>
            <person name="Sun L."/>
            <person name="Yuan J."/>
            <person name="Sun Y."/>
            <person name="Gao Y."/>
            <person name="Zhang L."/>
            <person name="Li S."/>
            <person name="Dai H."/>
            <person name="Hamel J.F."/>
            <person name="Liu C."/>
            <person name="Yu Y."/>
            <person name="Liu S."/>
            <person name="Lin W."/>
            <person name="Guo K."/>
            <person name="Jin S."/>
            <person name="Xu P."/>
            <person name="Storey K.B."/>
            <person name="Huan P."/>
            <person name="Zhang T."/>
            <person name="Zhou Y."/>
            <person name="Zhang J."/>
            <person name="Lin C."/>
            <person name="Li X."/>
            <person name="Xing L."/>
            <person name="Huo D."/>
            <person name="Sun M."/>
            <person name="Wang L."/>
            <person name="Mercier A."/>
            <person name="Li F."/>
            <person name="Yang H."/>
            <person name="Xiang J."/>
        </authorList>
    </citation>
    <scope>NUCLEOTIDE SEQUENCE [LARGE SCALE GENOMIC DNA]</scope>
    <source>
        <strain evidence="14">Shaxun</strain>
        <tissue evidence="14">Muscle</tissue>
    </source>
</reference>
<dbReference type="Gene3D" id="3.90.70.40">
    <property type="match status" value="1"/>
</dbReference>
<evidence type="ECO:0000256" key="3">
    <source>
        <dbReference type="ARBA" id="ARBA00012759"/>
    </source>
</evidence>
<evidence type="ECO:0000256" key="2">
    <source>
        <dbReference type="ARBA" id="ARBA00004123"/>
    </source>
</evidence>
<feature type="compositionally biased region" description="Polar residues" evidence="12">
    <location>
        <begin position="170"/>
        <end position="181"/>
    </location>
</feature>
<evidence type="ECO:0000256" key="12">
    <source>
        <dbReference type="SAM" id="MobiDB-lite"/>
    </source>
</evidence>
<dbReference type="PROSITE" id="PS50957">
    <property type="entry name" value="JOSEPHIN"/>
    <property type="match status" value="1"/>
</dbReference>
<feature type="domain" description="Josephin" evidence="13">
    <location>
        <begin position="1"/>
        <end position="96"/>
    </location>
</feature>
<comment type="caution">
    <text evidence="14">The sequence shown here is derived from an EMBL/GenBank/DDBJ whole genome shotgun (WGS) entry which is preliminary data.</text>
</comment>
<dbReference type="AlphaFoldDB" id="A0A2G8L4C5"/>
<dbReference type="Proteomes" id="UP000230750">
    <property type="component" value="Unassembled WGS sequence"/>
</dbReference>
<dbReference type="InterPro" id="IPR033865">
    <property type="entry name" value="Ataxin-3"/>
</dbReference>
<keyword evidence="9" id="KW-0804">Transcription</keyword>
<keyword evidence="15" id="KW-1185">Reference proteome</keyword>
<dbReference type="GO" id="GO:0005634">
    <property type="term" value="C:nucleus"/>
    <property type="evidence" value="ECO:0007669"/>
    <property type="project" value="UniProtKB-SubCell"/>
</dbReference>
<keyword evidence="8" id="KW-0805">Transcription regulation</keyword>
<dbReference type="GO" id="GO:0004843">
    <property type="term" value="F:cysteine-type deubiquitinase activity"/>
    <property type="evidence" value="ECO:0007669"/>
    <property type="project" value="UniProtKB-EC"/>
</dbReference>
<dbReference type="PRINTS" id="PR01233">
    <property type="entry name" value="JOSEPHIN"/>
</dbReference>
<evidence type="ECO:0000256" key="4">
    <source>
        <dbReference type="ARBA" id="ARBA00022670"/>
    </source>
</evidence>
<dbReference type="GO" id="GO:0006508">
    <property type="term" value="P:proteolysis"/>
    <property type="evidence" value="ECO:0007669"/>
    <property type="project" value="UniProtKB-KW"/>
</dbReference>
<organism evidence="14 15">
    <name type="scientific">Stichopus japonicus</name>
    <name type="common">Sea cucumber</name>
    <dbReference type="NCBI Taxonomy" id="307972"/>
    <lineage>
        <taxon>Eukaryota</taxon>
        <taxon>Metazoa</taxon>
        <taxon>Echinodermata</taxon>
        <taxon>Eleutherozoa</taxon>
        <taxon>Echinozoa</taxon>
        <taxon>Holothuroidea</taxon>
        <taxon>Aspidochirotacea</taxon>
        <taxon>Aspidochirotida</taxon>
        <taxon>Stichopodidae</taxon>
        <taxon>Apostichopus</taxon>
    </lineage>
</organism>
<evidence type="ECO:0000256" key="8">
    <source>
        <dbReference type="ARBA" id="ARBA00023015"/>
    </source>
</evidence>
<dbReference type="InterPro" id="IPR006155">
    <property type="entry name" value="Josephin"/>
</dbReference>